<feature type="transmembrane region" description="Helical" evidence="5">
    <location>
        <begin position="90"/>
        <end position="113"/>
    </location>
</feature>
<feature type="domain" description="Yip1" evidence="6">
    <location>
        <begin position="13"/>
        <end position="230"/>
    </location>
</feature>
<evidence type="ECO:0000256" key="2">
    <source>
        <dbReference type="ARBA" id="ARBA00022692"/>
    </source>
</evidence>
<dbReference type="Pfam" id="PF04893">
    <property type="entry name" value="Yip1"/>
    <property type="match status" value="1"/>
</dbReference>
<feature type="transmembrane region" description="Helical" evidence="5">
    <location>
        <begin position="31"/>
        <end position="51"/>
    </location>
</feature>
<comment type="subcellular location">
    <subcellularLocation>
        <location evidence="1">Membrane</location>
        <topology evidence="1">Multi-pass membrane protein</topology>
    </subcellularLocation>
</comment>
<dbReference type="AlphaFoldDB" id="A0AA41X1I3"/>
<feature type="transmembrane region" description="Helical" evidence="5">
    <location>
        <begin position="165"/>
        <end position="184"/>
    </location>
</feature>
<evidence type="ECO:0000256" key="3">
    <source>
        <dbReference type="ARBA" id="ARBA00022989"/>
    </source>
</evidence>
<feature type="transmembrane region" description="Helical" evidence="5">
    <location>
        <begin position="216"/>
        <end position="237"/>
    </location>
</feature>
<feature type="transmembrane region" description="Helical" evidence="5">
    <location>
        <begin position="133"/>
        <end position="153"/>
    </location>
</feature>
<reference evidence="7" key="1">
    <citation type="submission" date="2022-07" db="EMBL/GenBank/DDBJ databases">
        <title>Characterization of the Novel Bacterium Alteromonas immobilis LMIT006 and Alteromonas gregis LMIT007.</title>
        <authorList>
            <person name="Lin X."/>
        </authorList>
    </citation>
    <scope>NUCLEOTIDE SEQUENCE</scope>
    <source>
        <strain evidence="7">LMIT007</strain>
    </source>
</reference>
<evidence type="ECO:0000259" key="6">
    <source>
        <dbReference type="Pfam" id="PF04893"/>
    </source>
</evidence>
<dbReference type="RefSeq" id="WP_254100133.1">
    <property type="nucleotide sequence ID" value="NZ_JANATA010000009.1"/>
</dbReference>
<dbReference type="Proteomes" id="UP001165413">
    <property type="component" value="Unassembled WGS sequence"/>
</dbReference>
<protein>
    <submittedName>
        <fullName evidence="7">YIP1 family protein</fullName>
    </submittedName>
</protein>
<name>A0AA41X1I3_9ALTE</name>
<evidence type="ECO:0000256" key="5">
    <source>
        <dbReference type="SAM" id="Phobius"/>
    </source>
</evidence>
<accession>A0AA41X1I3</accession>
<keyword evidence="4 5" id="KW-0472">Membrane</keyword>
<feature type="transmembrane region" description="Helical" evidence="5">
    <location>
        <begin position="190"/>
        <end position="209"/>
    </location>
</feature>
<dbReference type="InterPro" id="IPR006977">
    <property type="entry name" value="Yip1_dom"/>
</dbReference>
<sequence length="238" mass="26514">MTQVTNPIQACNDIFFRPAAVFEALKTHNNWSWIPFIIVSILAILPNYLYFSSVDPTWYTEYVSTTHADFQDLSPAEIDTIMQFQQPDTLALWGGIGGIVGLIIINAIVAVYYNLVTRSDEENVMGFTDWYGATWWMAMPIVIGSLASVLAILLTNNAGQIELQAISATSLAFIFGVGIDSHWFNFLNAIRIETFLSIYIAACAIGTWTRFTFQKSVLLAAIPTIVVYGLSLIYMVLN</sequence>
<evidence type="ECO:0000256" key="1">
    <source>
        <dbReference type="ARBA" id="ARBA00004141"/>
    </source>
</evidence>
<evidence type="ECO:0000313" key="7">
    <source>
        <dbReference type="EMBL" id="MCP3428656.1"/>
    </source>
</evidence>
<dbReference type="EMBL" id="JANATA010000009">
    <property type="protein sequence ID" value="MCP3428656.1"/>
    <property type="molecule type" value="Genomic_DNA"/>
</dbReference>
<organism evidence="7 8">
    <name type="scientific">Opacimonas viscosa</name>
    <dbReference type="NCBI Taxonomy" id="2961944"/>
    <lineage>
        <taxon>Bacteria</taxon>
        <taxon>Pseudomonadati</taxon>
        <taxon>Pseudomonadota</taxon>
        <taxon>Gammaproteobacteria</taxon>
        <taxon>Alteromonadales</taxon>
        <taxon>Alteromonadaceae</taxon>
        <taxon>Opacimonas</taxon>
    </lineage>
</organism>
<keyword evidence="3 5" id="KW-1133">Transmembrane helix</keyword>
<comment type="caution">
    <text evidence="7">The sequence shown here is derived from an EMBL/GenBank/DDBJ whole genome shotgun (WGS) entry which is preliminary data.</text>
</comment>
<keyword evidence="8" id="KW-1185">Reference proteome</keyword>
<gene>
    <name evidence="7" type="ORF">NLF92_06820</name>
</gene>
<evidence type="ECO:0000256" key="4">
    <source>
        <dbReference type="ARBA" id="ARBA00023136"/>
    </source>
</evidence>
<keyword evidence="2 5" id="KW-0812">Transmembrane</keyword>
<dbReference type="GO" id="GO:0016020">
    <property type="term" value="C:membrane"/>
    <property type="evidence" value="ECO:0007669"/>
    <property type="project" value="UniProtKB-SubCell"/>
</dbReference>
<proteinExistence type="predicted"/>
<evidence type="ECO:0000313" key="8">
    <source>
        <dbReference type="Proteomes" id="UP001165413"/>
    </source>
</evidence>